<sequence length="216" mass="23411">MPAGGKETSIGERERIPVSNVLQSSKGLKLTDILVTVVIAIVFGVIFRVWGSVYDLVKIFGLQVEQLTYGMWFIAATVAFLIIRKPGVALLGEMSAAVFAMLIGSQYSVESLTYGLAQGIGAEIVFALFGYRSYSLAVACLAGIGAGLGSLGMDWYKGYLIELQGWNLTLYFVFRFISSIVITGGVAYYLVKALDATGVTRIVRPVTESDRRSLHD</sequence>
<feature type="transmembrane region" description="Helical" evidence="1">
    <location>
        <begin position="111"/>
        <end position="129"/>
    </location>
</feature>
<proteinExistence type="predicted"/>
<feature type="transmembrane region" description="Helical" evidence="1">
    <location>
        <begin position="136"/>
        <end position="156"/>
    </location>
</feature>
<dbReference type="Pfam" id="PF09819">
    <property type="entry name" value="ABC_cobalt"/>
    <property type="match status" value="1"/>
</dbReference>
<keyword evidence="3" id="KW-1185">Reference proteome</keyword>
<evidence type="ECO:0000313" key="3">
    <source>
        <dbReference type="Proteomes" id="UP000639396"/>
    </source>
</evidence>
<keyword evidence="1" id="KW-1133">Transmembrane helix</keyword>
<name>A0A927C6V6_9BACL</name>
<organism evidence="2 3">
    <name type="scientific">Paenibacillus oceani</name>
    <dbReference type="NCBI Taxonomy" id="2772510"/>
    <lineage>
        <taxon>Bacteria</taxon>
        <taxon>Bacillati</taxon>
        <taxon>Bacillota</taxon>
        <taxon>Bacilli</taxon>
        <taxon>Bacillales</taxon>
        <taxon>Paenibacillaceae</taxon>
        <taxon>Paenibacillus</taxon>
    </lineage>
</organism>
<evidence type="ECO:0000256" key="1">
    <source>
        <dbReference type="SAM" id="Phobius"/>
    </source>
</evidence>
<dbReference type="PIRSF" id="PIRSF037394">
    <property type="entry name" value="ABC_thiamine-permease_YkoE_prd"/>
    <property type="match status" value="1"/>
</dbReference>
<protein>
    <submittedName>
        <fullName evidence="2">ECF transporter S component</fullName>
    </submittedName>
</protein>
<gene>
    <name evidence="2" type="ORF">IDH45_02355</name>
</gene>
<keyword evidence="1" id="KW-0812">Transmembrane</keyword>
<feature type="transmembrane region" description="Helical" evidence="1">
    <location>
        <begin position="88"/>
        <end position="105"/>
    </location>
</feature>
<evidence type="ECO:0000313" key="2">
    <source>
        <dbReference type="EMBL" id="MBD2860826.1"/>
    </source>
</evidence>
<accession>A0A927C6V6</accession>
<reference evidence="2" key="1">
    <citation type="submission" date="2020-09" db="EMBL/GenBank/DDBJ databases">
        <title>A novel bacterium of genus Paenibacillus, isolated from South China Sea.</title>
        <authorList>
            <person name="Huang H."/>
            <person name="Mo K."/>
            <person name="Hu Y."/>
        </authorList>
    </citation>
    <scope>NUCLEOTIDE SEQUENCE</scope>
    <source>
        <strain evidence="2">IB182363</strain>
    </source>
</reference>
<dbReference type="AlphaFoldDB" id="A0A927C6V6"/>
<dbReference type="InterPro" id="IPR017195">
    <property type="entry name" value="ABC_thiamin-permease_prd"/>
</dbReference>
<feature type="transmembrane region" description="Helical" evidence="1">
    <location>
        <begin position="66"/>
        <end position="83"/>
    </location>
</feature>
<comment type="caution">
    <text evidence="2">The sequence shown here is derived from an EMBL/GenBank/DDBJ whole genome shotgun (WGS) entry which is preliminary data.</text>
</comment>
<dbReference type="EMBL" id="JACXJA010000003">
    <property type="protein sequence ID" value="MBD2860826.1"/>
    <property type="molecule type" value="Genomic_DNA"/>
</dbReference>
<feature type="transmembrane region" description="Helical" evidence="1">
    <location>
        <begin position="168"/>
        <end position="191"/>
    </location>
</feature>
<keyword evidence="1" id="KW-0472">Membrane</keyword>
<dbReference type="Proteomes" id="UP000639396">
    <property type="component" value="Unassembled WGS sequence"/>
</dbReference>
<feature type="transmembrane region" description="Helical" evidence="1">
    <location>
        <begin position="33"/>
        <end position="54"/>
    </location>
</feature>